<dbReference type="CDD" id="cd00761">
    <property type="entry name" value="Glyco_tranf_GTA_type"/>
    <property type="match status" value="1"/>
</dbReference>
<comment type="caution">
    <text evidence="2">The sequence shown here is derived from an EMBL/GenBank/DDBJ whole genome shotgun (WGS) entry which is preliminary data.</text>
</comment>
<proteinExistence type="predicted"/>
<dbReference type="PANTHER" id="PTHR43685">
    <property type="entry name" value="GLYCOSYLTRANSFERASE"/>
    <property type="match status" value="1"/>
</dbReference>
<dbReference type="Gene3D" id="3.90.550.10">
    <property type="entry name" value="Spore Coat Polysaccharide Biosynthesis Protein SpsA, Chain A"/>
    <property type="match status" value="1"/>
</dbReference>
<dbReference type="PANTHER" id="PTHR43685:SF11">
    <property type="entry name" value="GLYCOSYLTRANSFERASE TAGX-RELATED"/>
    <property type="match status" value="1"/>
</dbReference>
<gene>
    <name evidence="2" type="ORF">GCM10011322_27590</name>
</gene>
<evidence type="ECO:0000313" key="3">
    <source>
        <dbReference type="Proteomes" id="UP000600449"/>
    </source>
</evidence>
<dbReference type="Pfam" id="PF00535">
    <property type="entry name" value="Glycos_transf_2"/>
    <property type="match status" value="1"/>
</dbReference>
<dbReference type="EMBL" id="BMMF01000008">
    <property type="protein sequence ID" value="GGK38990.1"/>
    <property type="molecule type" value="Genomic_DNA"/>
</dbReference>
<evidence type="ECO:0000259" key="1">
    <source>
        <dbReference type="Pfam" id="PF00535"/>
    </source>
</evidence>
<name>A0A917QAJ1_9HYPH</name>
<sequence length="395" mass="42865">MERTTAIVPTYQRAAYLAQCLEAILAQTLAPAEIIVVDDGSGDETAATVARFGEHVRFVEKPRNSGKADSLNLGLSLASHPLVWIVDDDDIVLPDALARLTALLAEDPQAGFAYGRHLRFRDDPRTGERVVLDTGHWPPHAPGEMLVATLEDFFAHQPGMLVRKRLYDAVGPFDTALDRSQDYDMLIRLAAAAPAVGTDAVVFLQRVHAGMRGSAAKRFSADQATAKWMATDRRILGAARTRLPLDAYLPGARLPGGARPLDGAGTRRALLQRAVVMMRKRLWDEALSDLDAAAEMHGTDTPGTNAAAPLTPDERLILRRAFASKYGVGDIVTDARIRAMLIAAARRGAPIGLGPALARGLRWRVREALVARRPGEALRIARFALALRHPTRARG</sequence>
<dbReference type="RefSeq" id="WP_188913825.1">
    <property type="nucleotide sequence ID" value="NZ_BMMF01000008.1"/>
</dbReference>
<evidence type="ECO:0000313" key="2">
    <source>
        <dbReference type="EMBL" id="GGK38990.1"/>
    </source>
</evidence>
<dbReference type="SUPFAM" id="SSF53448">
    <property type="entry name" value="Nucleotide-diphospho-sugar transferases"/>
    <property type="match status" value="1"/>
</dbReference>
<dbReference type="Proteomes" id="UP000600449">
    <property type="component" value="Unassembled WGS sequence"/>
</dbReference>
<accession>A0A917QAJ1</accession>
<dbReference type="AlphaFoldDB" id="A0A917QAJ1"/>
<feature type="domain" description="Glycosyltransferase 2-like" evidence="1">
    <location>
        <begin position="6"/>
        <end position="169"/>
    </location>
</feature>
<dbReference type="InterPro" id="IPR001173">
    <property type="entry name" value="Glyco_trans_2-like"/>
</dbReference>
<keyword evidence="3" id="KW-1185">Reference proteome</keyword>
<protein>
    <recommendedName>
        <fullName evidence="1">Glycosyltransferase 2-like domain-containing protein</fullName>
    </recommendedName>
</protein>
<reference evidence="2 3" key="1">
    <citation type="journal article" date="2014" name="Int. J. Syst. Evol. Microbiol.">
        <title>Complete genome sequence of Corynebacterium casei LMG S-19264T (=DSM 44701T), isolated from a smear-ripened cheese.</title>
        <authorList>
            <consortium name="US DOE Joint Genome Institute (JGI-PGF)"/>
            <person name="Walter F."/>
            <person name="Albersmeier A."/>
            <person name="Kalinowski J."/>
            <person name="Ruckert C."/>
        </authorList>
    </citation>
    <scope>NUCLEOTIDE SEQUENCE [LARGE SCALE GENOMIC DNA]</scope>
    <source>
        <strain evidence="2 3">CGMCC 1.9161</strain>
    </source>
</reference>
<dbReference type="InterPro" id="IPR029044">
    <property type="entry name" value="Nucleotide-diphossugar_trans"/>
</dbReference>
<organism evidence="2 3">
    <name type="scientific">Salinarimonas ramus</name>
    <dbReference type="NCBI Taxonomy" id="690164"/>
    <lineage>
        <taxon>Bacteria</taxon>
        <taxon>Pseudomonadati</taxon>
        <taxon>Pseudomonadota</taxon>
        <taxon>Alphaproteobacteria</taxon>
        <taxon>Hyphomicrobiales</taxon>
        <taxon>Salinarimonadaceae</taxon>
        <taxon>Salinarimonas</taxon>
    </lineage>
</organism>
<dbReference type="InterPro" id="IPR050834">
    <property type="entry name" value="Glycosyltransf_2"/>
</dbReference>